<dbReference type="AlphaFoldDB" id="A0AAV5R6Y9"/>
<dbReference type="PANTHER" id="PTHR13318">
    <property type="entry name" value="PARTNER OF PAIRED, ISOFORM B-RELATED"/>
    <property type="match status" value="1"/>
</dbReference>
<feature type="region of interest" description="Disordered" evidence="1">
    <location>
        <begin position="61"/>
        <end position="89"/>
    </location>
</feature>
<dbReference type="Gene3D" id="3.80.10.10">
    <property type="entry name" value="Ribonuclease Inhibitor"/>
    <property type="match status" value="2"/>
</dbReference>
<dbReference type="GO" id="GO:0031146">
    <property type="term" value="P:SCF-dependent proteasomal ubiquitin-dependent protein catabolic process"/>
    <property type="evidence" value="ECO:0007669"/>
    <property type="project" value="TreeGrafter"/>
</dbReference>
<feature type="compositionally biased region" description="Low complexity" evidence="1">
    <location>
        <begin position="61"/>
        <end position="70"/>
    </location>
</feature>
<feature type="region of interest" description="Disordered" evidence="1">
    <location>
        <begin position="1"/>
        <end position="24"/>
    </location>
</feature>
<feature type="compositionally biased region" description="Low complexity" evidence="1">
    <location>
        <begin position="15"/>
        <end position="24"/>
    </location>
</feature>
<organism evidence="2 3">
    <name type="scientific">Pichia kluyveri</name>
    <name type="common">Yeast</name>
    <dbReference type="NCBI Taxonomy" id="36015"/>
    <lineage>
        <taxon>Eukaryota</taxon>
        <taxon>Fungi</taxon>
        <taxon>Dikarya</taxon>
        <taxon>Ascomycota</taxon>
        <taxon>Saccharomycotina</taxon>
        <taxon>Pichiomycetes</taxon>
        <taxon>Pichiales</taxon>
        <taxon>Pichiaceae</taxon>
        <taxon>Pichia</taxon>
    </lineage>
</organism>
<evidence type="ECO:0000256" key="1">
    <source>
        <dbReference type="SAM" id="MobiDB-lite"/>
    </source>
</evidence>
<name>A0AAV5R6Y9_PICKL</name>
<dbReference type="PANTHER" id="PTHR13318:SF95">
    <property type="entry name" value="F-BOX PROTEIN YLR352W"/>
    <property type="match status" value="1"/>
</dbReference>
<keyword evidence="3" id="KW-1185">Reference proteome</keyword>
<dbReference type="SUPFAM" id="SSF52047">
    <property type="entry name" value="RNI-like"/>
    <property type="match status" value="1"/>
</dbReference>
<evidence type="ECO:0000313" key="3">
    <source>
        <dbReference type="Proteomes" id="UP001378960"/>
    </source>
</evidence>
<dbReference type="SMART" id="SM00367">
    <property type="entry name" value="LRR_CC"/>
    <property type="match status" value="2"/>
</dbReference>
<proteinExistence type="predicted"/>
<reference evidence="2 3" key="1">
    <citation type="journal article" date="2023" name="Elife">
        <title>Identification of key yeast species and microbe-microbe interactions impacting larval growth of Drosophila in the wild.</title>
        <authorList>
            <person name="Mure A."/>
            <person name="Sugiura Y."/>
            <person name="Maeda R."/>
            <person name="Honda K."/>
            <person name="Sakurai N."/>
            <person name="Takahashi Y."/>
            <person name="Watada M."/>
            <person name="Katoh T."/>
            <person name="Gotoh A."/>
            <person name="Gotoh Y."/>
            <person name="Taniguchi I."/>
            <person name="Nakamura K."/>
            <person name="Hayashi T."/>
            <person name="Katayama T."/>
            <person name="Uemura T."/>
            <person name="Hattori Y."/>
        </authorList>
    </citation>
    <scope>NUCLEOTIDE SEQUENCE [LARGE SCALE GENOMIC DNA]</scope>
    <source>
        <strain evidence="2 3">PK-24</strain>
    </source>
</reference>
<sequence length="621" mass="71071">MNFQLDNQKTRTLKHSTSSSSLLSRTRKLSSELKIYRPLKRSTSLSYRTNIPKTTTINTSNSTTIKTNIPKSNSFRELPTPTSPSSSYGKRLTRRFKSLRKISINTVSSSSTLSNISSPIFDPNINNETIISPPSSPSQSIPSPKISYNEDLIITDNEDEFDSSFSSISRDTSFNTSHSSISSCESSPIKSKAVFTDYTLRQLKVTTNSDDLLTLNTYSTITSFSTSSKIFEIPEILEIILRYVSINNNENNSIEPKMYRRPPLSYNHSLLMYGKNNGEKIWERTVSEGINYKETSGNKTLYNCLLVNKQWNYQINQILNENLIFNNDEKFEKFTSNKLHYKDNVNEIIEPISINLNKIKSPKSIYEIFENKLSSRRLEKIEYYICSNFLPSINLISNNLKKLVLPGCKILNDDNLKNLISKSPNLIHLDIRACDSITDSSIYFIANNCSKLELLNCGRHKRGELISDISIGLIAKNCPIKTIGLAGCGISDWSIWELALHCGSTLERLSINYCWKLTDVGICKVIKAKLIEKLSVLEIRGIQINNIEDLVNWRIRKLNEENFKVLIEACERIDLMINEFESKINYENNLKLMNDLTNWINNNENDNDINFRSFLNNHYIE</sequence>
<accession>A0AAV5R6Y9</accession>
<dbReference type="GO" id="GO:0019005">
    <property type="term" value="C:SCF ubiquitin ligase complex"/>
    <property type="evidence" value="ECO:0007669"/>
    <property type="project" value="TreeGrafter"/>
</dbReference>
<dbReference type="InterPro" id="IPR006553">
    <property type="entry name" value="Leu-rich_rpt_Cys-con_subtyp"/>
</dbReference>
<evidence type="ECO:0000313" key="2">
    <source>
        <dbReference type="EMBL" id="GMM47163.1"/>
    </source>
</evidence>
<protein>
    <submittedName>
        <fullName evidence="2">Amn1 protein</fullName>
    </submittedName>
</protein>
<gene>
    <name evidence="2" type="ORF">DAPK24_037380</name>
</gene>
<comment type="caution">
    <text evidence="2">The sequence shown here is derived from an EMBL/GenBank/DDBJ whole genome shotgun (WGS) entry which is preliminary data.</text>
</comment>
<dbReference type="Proteomes" id="UP001378960">
    <property type="component" value="Unassembled WGS sequence"/>
</dbReference>
<dbReference type="InterPro" id="IPR032675">
    <property type="entry name" value="LRR_dom_sf"/>
</dbReference>
<dbReference type="EMBL" id="BTGB01000005">
    <property type="protein sequence ID" value="GMM47163.1"/>
    <property type="molecule type" value="Genomic_DNA"/>
</dbReference>